<dbReference type="OrthoDB" id="9796486at2"/>
<evidence type="ECO:0000256" key="13">
    <source>
        <dbReference type="SAM" id="Phobius"/>
    </source>
</evidence>
<dbReference type="GO" id="GO:0016491">
    <property type="term" value="F:oxidoreductase activity"/>
    <property type="evidence" value="ECO:0007669"/>
    <property type="project" value="UniProtKB-KW"/>
</dbReference>
<evidence type="ECO:0000256" key="4">
    <source>
        <dbReference type="ARBA" id="ARBA00022692"/>
    </source>
</evidence>
<feature type="transmembrane region" description="Helical" evidence="13">
    <location>
        <begin position="140"/>
        <end position="157"/>
    </location>
</feature>
<keyword evidence="9" id="KW-0560">Oxidoreductase</keyword>
<protein>
    <submittedName>
        <fullName evidence="15">Oxidoreductase</fullName>
    </submittedName>
</protein>
<proteinExistence type="predicted"/>
<evidence type="ECO:0000256" key="7">
    <source>
        <dbReference type="ARBA" id="ARBA00022827"/>
    </source>
</evidence>
<comment type="subcellular location">
    <subcellularLocation>
        <location evidence="2">Membrane</location>
        <topology evidence="2">Multi-pass membrane protein</topology>
    </subcellularLocation>
</comment>
<dbReference type="GO" id="GO:0050660">
    <property type="term" value="F:flavin adenine dinucleotide binding"/>
    <property type="evidence" value="ECO:0007669"/>
    <property type="project" value="TreeGrafter"/>
</dbReference>
<dbReference type="SUPFAM" id="SSF63380">
    <property type="entry name" value="Riboflavin synthase domain-like"/>
    <property type="match status" value="1"/>
</dbReference>
<dbReference type="RefSeq" id="WP_107300074.1">
    <property type="nucleotide sequence ID" value="NZ_PYMB01000015.1"/>
</dbReference>
<keyword evidence="10" id="KW-0408">Iron</keyword>
<reference evidence="15 16" key="1">
    <citation type="submission" date="2018-03" db="EMBL/GenBank/DDBJ databases">
        <title>Whole genome sequencing of Histamine producing bacteria.</title>
        <authorList>
            <person name="Butler K."/>
        </authorList>
    </citation>
    <scope>NUCLEOTIDE SEQUENCE [LARGE SCALE GENOMIC DNA]</scope>
    <source>
        <strain evidence="15 16">DSM 19138</strain>
    </source>
</reference>
<feature type="transmembrane region" description="Helical" evidence="13">
    <location>
        <begin position="38"/>
        <end position="59"/>
    </location>
</feature>
<dbReference type="Proteomes" id="UP000241346">
    <property type="component" value="Unassembled WGS sequence"/>
</dbReference>
<dbReference type="GO" id="GO:0016020">
    <property type="term" value="C:membrane"/>
    <property type="evidence" value="ECO:0007669"/>
    <property type="project" value="UniProtKB-SubCell"/>
</dbReference>
<dbReference type="PANTHER" id="PTHR47354:SF8">
    <property type="entry name" value="1,2-PHENYLACETYL-COA EPOXIDASE, SUBUNIT E"/>
    <property type="match status" value="1"/>
</dbReference>
<dbReference type="InterPro" id="IPR017927">
    <property type="entry name" value="FAD-bd_FR_type"/>
</dbReference>
<feature type="transmembrane region" description="Helical" evidence="13">
    <location>
        <begin position="164"/>
        <end position="184"/>
    </location>
</feature>
<evidence type="ECO:0000313" key="16">
    <source>
        <dbReference type="Proteomes" id="UP000241346"/>
    </source>
</evidence>
<evidence type="ECO:0000256" key="5">
    <source>
        <dbReference type="ARBA" id="ARBA00022714"/>
    </source>
</evidence>
<gene>
    <name evidence="15" type="ORF">C9J01_20850</name>
</gene>
<dbReference type="GO" id="GO:0051537">
    <property type="term" value="F:2 iron, 2 sulfur cluster binding"/>
    <property type="evidence" value="ECO:0007669"/>
    <property type="project" value="UniProtKB-KW"/>
</dbReference>
<evidence type="ECO:0000256" key="2">
    <source>
        <dbReference type="ARBA" id="ARBA00004141"/>
    </source>
</evidence>
<keyword evidence="3" id="KW-0285">Flavoprotein</keyword>
<evidence type="ECO:0000256" key="6">
    <source>
        <dbReference type="ARBA" id="ARBA00022723"/>
    </source>
</evidence>
<evidence type="ECO:0000256" key="3">
    <source>
        <dbReference type="ARBA" id="ARBA00022630"/>
    </source>
</evidence>
<name>A0A2T3N848_9GAMM</name>
<keyword evidence="8 13" id="KW-1133">Transmembrane helix</keyword>
<dbReference type="Gene3D" id="2.40.30.10">
    <property type="entry name" value="Translation factors"/>
    <property type="match status" value="1"/>
</dbReference>
<feature type="transmembrane region" description="Helical" evidence="13">
    <location>
        <begin position="80"/>
        <end position="98"/>
    </location>
</feature>
<keyword evidence="7" id="KW-0274">FAD</keyword>
<dbReference type="AlphaFoldDB" id="A0A2T3N848"/>
<comment type="caution">
    <text evidence="15">The sequence shown here is derived from an EMBL/GenBank/DDBJ whole genome shotgun (WGS) entry which is preliminary data.</text>
</comment>
<evidence type="ECO:0000256" key="8">
    <source>
        <dbReference type="ARBA" id="ARBA00022989"/>
    </source>
</evidence>
<dbReference type="PROSITE" id="PS51384">
    <property type="entry name" value="FAD_FR"/>
    <property type="match status" value="1"/>
</dbReference>
<keyword evidence="11" id="KW-0411">Iron-sulfur</keyword>
<dbReference type="Pfam" id="PF01794">
    <property type="entry name" value="Ferric_reduct"/>
    <property type="match status" value="1"/>
</dbReference>
<evidence type="ECO:0000259" key="14">
    <source>
        <dbReference type="PROSITE" id="PS51384"/>
    </source>
</evidence>
<dbReference type="InterPro" id="IPR017938">
    <property type="entry name" value="Riboflavin_synthase-like_b-brl"/>
</dbReference>
<evidence type="ECO:0000313" key="15">
    <source>
        <dbReference type="EMBL" id="PSW09378.1"/>
    </source>
</evidence>
<feature type="domain" description="FAD-binding FR-type" evidence="14">
    <location>
        <begin position="218"/>
        <end position="322"/>
    </location>
</feature>
<sequence length="445" mass="50301">MKKLYITSVGIIFLCALVWLVAEPNLLDNATFMQWRSSLIQITGIISTLLLTMVMVLALRLPFIERLTSGLDKSYRLHKWLGIYAVVFGAIHWLLAIVPKQLVSYGLMERGAKPNLTINPDSFYATIHSLRGGAESIGEWALYLFIALTLVALFAPIKYKRFKVIHKLMAVAYLFIAYHSLVLLKNAYWDNLITPVVIGTVVLGVVGALFSLFGLIGRRQQHQGVIRGFHFDELNKTTLIDIEVPKWPGHSSGQFAFLTLTGEEPHPFTITSAGGSQINKGQETRVQFLIKALGDFTSTIHQRLEIGENVTVEGPYGHFDFNDNKPQIWVAGGIGCAAFKARLEELQSLNSRDPVLFYYCTEYPSPQLIRDLESATYGTNVDFHVIDNRLHRFLTVDDIRQRANNLQNSSIWFCGPTSFGNALKQQLESLQFDMKHFHTELFNFR</sequence>
<dbReference type="InterPro" id="IPR039261">
    <property type="entry name" value="FNR_nucleotide-bd"/>
</dbReference>
<comment type="cofactor">
    <cofactor evidence="1">
        <name>FAD</name>
        <dbReference type="ChEBI" id="CHEBI:57692"/>
    </cofactor>
</comment>
<evidence type="ECO:0000256" key="10">
    <source>
        <dbReference type="ARBA" id="ARBA00023004"/>
    </source>
</evidence>
<keyword evidence="4 13" id="KW-0812">Transmembrane</keyword>
<dbReference type="InterPro" id="IPR013130">
    <property type="entry name" value="Fe3_Rdtase_TM_dom"/>
</dbReference>
<organism evidence="15 16">
    <name type="scientific">Photobacterium rosenbergii</name>
    <dbReference type="NCBI Taxonomy" id="294936"/>
    <lineage>
        <taxon>Bacteria</taxon>
        <taxon>Pseudomonadati</taxon>
        <taxon>Pseudomonadota</taxon>
        <taxon>Gammaproteobacteria</taxon>
        <taxon>Vibrionales</taxon>
        <taxon>Vibrionaceae</taxon>
        <taxon>Photobacterium</taxon>
    </lineage>
</organism>
<keyword evidence="6" id="KW-0479">Metal-binding</keyword>
<dbReference type="InterPro" id="IPR050415">
    <property type="entry name" value="MRET"/>
</dbReference>
<feature type="transmembrane region" description="Helical" evidence="13">
    <location>
        <begin position="196"/>
        <end position="217"/>
    </location>
</feature>
<evidence type="ECO:0000256" key="9">
    <source>
        <dbReference type="ARBA" id="ARBA00023002"/>
    </source>
</evidence>
<evidence type="ECO:0000256" key="12">
    <source>
        <dbReference type="ARBA" id="ARBA00023136"/>
    </source>
</evidence>
<dbReference type="PANTHER" id="PTHR47354">
    <property type="entry name" value="NADH OXIDOREDUCTASE HCR"/>
    <property type="match status" value="1"/>
</dbReference>
<dbReference type="CDD" id="cd06198">
    <property type="entry name" value="FNR_like_3"/>
    <property type="match status" value="1"/>
</dbReference>
<keyword evidence="12 13" id="KW-0472">Membrane</keyword>
<keyword evidence="5" id="KW-0001">2Fe-2S</keyword>
<dbReference type="EMBL" id="PYMB01000015">
    <property type="protein sequence ID" value="PSW09378.1"/>
    <property type="molecule type" value="Genomic_DNA"/>
</dbReference>
<dbReference type="Gene3D" id="3.40.50.80">
    <property type="entry name" value="Nucleotide-binding domain of ferredoxin-NADP reductase (FNR) module"/>
    <property type="match status" value="1"/>
</dbReference>
<evidence type="ECO:0000256" key="1">
    <source>
        <dbReference type="ARBA" id="ARBA00001974"/>
    </source>
</evidence>
<evidence type="ECO:0000256" key="11">
    <source>
        <dbReference type="ARBA" id="ARBA00023014"/>
    </source>
</evidence>
<dbReference type="InterPro" id="IPR013112">
    <property type="entry name" value="FAD-bd_8"/>
</dbReference>
<accession>A0A2T3N848</accession>
<dbReference type="Pfam" id="PF08022">
    <property type="entry name" value="FAD_binding_8"/>
    <property type="match status" value="1"/>
</dbReference>
<dbReference type="GO" id="GO:0046872">
    <property type="term" value="F:metal ion binding"/>
    <property type="evidence" value="ECO:0007669"/>
    <property type="project" value="UniProtKB-KW"/>
</dbReference>
<dbReference type="SUPFAM" id="SSF52343">
    <property type="entry name" value="Ferredoxin reductase-like, C-terminal NADP-linked domain"/>
    <property type="match status" value="1"/>
</dbReference>